<sequence>MFHCLRKTRIVECKARRGGVSPYTDQPGSRCERHNHLQHVPLRQHHRHHAPTFVCYRSAWSKQRLVTLIPVAHPDHRAHASSNVFLTEKDKVIRHRIGLTPNYSTPAPRGEPSGGFTEI</sequence>
<dbReference type="AlphaFoldDB" id="A0A5B7GK01"/>
<feature type="region of interest" description="Disordered" evidence="1">
    <location>
        <begin position="99"/>
        <end position="119"/>
    </location>
</feature>
<protein>
    <submittedName>
        <fullName evidence="2">Uncharacterized protein</fullName>
    </submittedName>
</protein>
<name>A0A5B7GK01_PORTR</name>
<evidence type="ECO:0000313" key="3">
    <source>
        <dbReference type="Proteomes" id="UP000324222"/>
    </source>
</evidence>
<accession>A0A5B7GK01</accession>
<evidence type="ECO:0000256" key="1">
    <source>
        <dbReference type="SAM" id="MobiDB-lite"/>
    </source>
</evidence>
<reference evidence="2 3" key="1">
    <citation type="submission" date="2019-05" db="EMBL/GenBank/DDBJ databases">
        <title>Another draft genome of Portunus trituberculatus and its Hox gene families provides insights of decapod evolution.</title>
        <authorList>
            <person name="Jeong J.-H."/>
            <person name="Song I."/>
            <person name="Kim S."/>
            <person name="Choi T."/>
            <person name="Kim D."/>
            <person name="Ryu S."/>
            <person name="Kim W."/>
        </authorList>
    </citation>
    <scope>NUCLEOTIDE SEQUENCE [LARGE SCALE GENOMIC DNA]</scope>
    <source>
        <tissue evidence="2">Muscle</tissue>
    </source>
</reference>
<dbReference type="EMBL" id="VSRR010017531">
    <property type="protein sequence ID" value="MPC60451.1"/>
    <property type="molecule type" value="Genomic_DNA"/>
</dbReference>
<evidence type="ECO:0000313" key="2">
    <source>
        <dbReference type="EMBL" id="MPC60451.1"/>
    </source>
</evidence>
<keyword evidence="3" id="KW-1185">Reference proteome</keyword>
<proteinExistence type="predicted"/>
<comment type="caution">
    <text evidence="2">The sequence shown here is derived from an EMBL/GenBank/DDBJ whole genome shotgun (WGS) entry which is preliminary data.</text>
</comment>
<gene>
    <name evidence="2" type="ORF">E2C01_054496</name>
</gene>
<dbReference type="Proteomes" id="UP000324222">
    <property type="component" value="Unassembled WGS sequence"/>
</dbReference>
<organism evidence="2 3">
    <name type="scientific">Portunus trituberculatus</name>
    <name type="common">Swimming crab</name>
    <name type="synonym">Neptunus trituberculatus</name>
    <dbReference type="NCBI Taxonomy" id="210409"/>
    <lineage>
        <taxon>Eukaryota</taxon>
        <taxon>Metazoa</taxon>
        <taxon>Ecdysozoa</taxon>
        <taxon>Arthropoda</taxon>
        <taxon>Crustacea</taxon>
        <taxon>Multicrustacea</taxon>
        <taxon>Malacostraca</taxon>
        <taxon>Eumalacostraca</taxon>
        <taxon>Eucarida</taxon>
        <taxon>Decapoda</taxon>
        <taxon>Pleocyemata</taxon>
        <taxon>Brachyura</taxon>
        <taxon>Eubrachyura</taxon>
        <taxon>Portunoidea</taxon>
        <taxon>Portunidae</taxon>
        <taxon>Portuninae</taxon>
        <taxon>Portunus</taxon>
    </lineage>
</organism>